<dbReference type="OrthoDB" id="749581at2759"/>
<protein>
    <submittedName>
        <fullName evidence="4">PPR repeat</fullName>
    </submittedName>
</protein>
<dbReference type="PANTHER" id="PTHR47926:SF520">
    <property type="entry name" value="DYW DOMAIN-CONTAINING PROTEIN"/>
    <property type="match status" value="1"/>
</dbReference>
<comment type="similarity">
    <text evidence="1">Belongs to the PPR family. PCMP-H subfamily.</text>
</comment>
<organism evidence="4 5">
    <name type="scientific">Musa troglodytarum</name>
    <name type="common">fe'i banana</name>
    <dbReference type="NCBI Taxonomy" id="320322"/>
    <lineage>
        <taxon>Eukaryota</taxon>
        <taxon>Viridiplantae</taxon>
        <taxon>Streptophyta</taxon>
        <taxon>Embryophyta</taxon>
        <taxon>Tracheophyta</taxon>
        <taxon>Spermatophyta</taxon>
        <taxon>Magnoliopsida</taxon>
        <taxon>Liliopsida</taxon>
        <taxon>Zingiberales</taxon>
        <taxon>Musaceae</taxon>
        <taxon>Musa</taxon>
    </lineage>
</organism>
<dbReference type="GO" id="GO:0003723">
    <property type="term" value="F:RNA binding"/>
    <property type="evidence" value="ECO:0007669"/>
    <property type="project" value="InterPro"/>
</dbReference>
<sequence length="843" mass="94335">MIRILRFRGLKFWPVFSFVQRNTPSAHLCRRSYLSNAVLYAIEKEDYIGRSPVFDSYAYARAFQECIAKVNHLHREGHQLNQFVFTTVLKLFVVMELPELGRHVHACICRLGHESNAYIGAALLDTYSLCGYVGEARKVFDGIVEKDIVAWTGMISCYADNDCAEDALQLFSRMTISVLRPNNFTLTSLIKAAVSLSSLTLGKSIHGYSIKTCYELDPYVGGSLLDVYAKYGDVKDARAMFEAVPQNDVILWSFMIARYAQIDQNEEALAIFMQMMRVPVEPNEYSFSSVLQACANGRGLDMGRQVHGHVVKIGLDTEIFVANALINLYAKCGNMDASMVIFSDLSNSNDVSWNTLIVGYMQLGFGEEALKLFSQMHVAQVPKSQVTYSSALQACVSIAAIEQARQVHSLIAKSTLSDDTVVSNSLIDTYAKCGSIKDAHKVFDVMKECDLISWNALICGYALHGLGTNALGLFKKMRDNKVEPNGVTFVGVLSACSNVGLVDQGLSYFNSMAQDYGIVPSMEHYTCMTSLLGRSGHLNEAKEFIDRMAVEPSVMVWRALLGGCLIHKNVELGNLCAERVLEMEPQDETTYVLMSNLYAAGKSWDHVALVRKSMRAKGVKKEPGRSWIEFHGEIHSFCMGDDSHPDTRVINATLEWLNIKVNRTGYVPDVNVVLHDIDDDKKERIVWVHSERLALAFALIRLPPGSPICIIKNLRFCRDCHAAFKVISKVIQREITVRDVNRFHHFEDGTCSCGPTLNMDHQSGILLQRFFLGDLLTWMGDTYRNTIVSRSLPALSSEKLRILDNAGSCHGYSNAADRTRTLTESRKDGEDIWRAERGTDSKW</sequence>
<name>A0A9E7I1G3_9LILI</name>
<dbReference type="FunFam" id="1.25.40.10:FF:000031">
    <property type="entry name" value="Pentatricopeptide repeat-containing protein mitochondrial"/>
    <property type="match status" value="1"/>
</dbReference>
<keyword evidence="5" id="KW-1185">Reference proteome</keyword>
<evidence type="ECO:0000256" key="2">
    <source>
        <dbReference type="ARBA" id="ARBA00022737"/>
    </source>
</evidence>
<dbReference type="InterPro" id="IPR011990">
    <property type="entry name" value="TPR-like_helical_dom_sf"/>
</dbReference>
<dbReference type="GO" id="GO:0009451">
    <property type="term" value="P:RNA modification"/>
    <property type="evidence" value="ECO:0007669"/>
    <property type="project" value="InterPro"/>
</dbReference>
<dbReference type="PANTHER" id="PTHR47926">
    <property type="entry name" value="PENTATRICOPEPTIDE REPEAT-CONTAINING PROTEIN"/>
    <property type="match status" value="1"/>
</dbReference>
<gene>
    <name evidence="4" type="ORF">MUK42_15070</name>
</gene>
<dbReference type="NCBIfam" id="TIGR00756">
    <property type="entry name" value="PPR"/>
    <property type="match status" value="5"/>
</dbReference>
<dbReference type="InterPro" id="IPR032867">
    <property type="entry name" value="DYW_dom"/>
</dbReference>
<dbReference type="Pfam" id="PF14432">
    <property type="entry name" value="DYW_deaminase"/>
    <property type="match status" value="1"/>
</dbReference>
<dbReference type="Pfam" id="PF20431">
    <property type="entry name" value="E_motif"/>
    <property type="match status" value="1"/>
</dbReference>
<evidence type="ECO:0000256" key="1">
    <source>
        <dbReference type="ARBA" id="ARBA00006643"/>
    </source>
</evidence>
<dbReference type="InterPro" id="IPR046848">
    <property type="entry name" value="E_motif"/>
</dbReference>
<dbReference type="FunFam" id="1.25.40.10:FF:000366">
    <property type="entry name" value="Pentatricopeptide (PPR) repeat-containing protein"/>
    <property type="match status" value="1"/>
</dbReference>
<dbReference type="Pfam" id="PF01535">
    <property type="entry name" value="PPR"/>
    <property type="match status" value="3"/>
</dbReference>
<dbReference type="FunFam" id="1.25.40.10:FF:000201">
    <property type="entry name" value="Pentatricopeptide repeat-containing protein mitochondrial"/>
    <property type="match status" value="1"/>
</dbReference>
<keyword evidence="2" id="KW-0677">Repeat</keyword>
<evidence type="ECO:0000259" key="3">
    <source>
        <dbReference type="Pfam" id="PF14432"/>
    </source>
</evidence>
<dbReference type="AlphaFoldDB" id="A0A9E7I1G3"/>
<dbReference type="EMBL" id="CP097511">
    <property type="protein sequence ID" value="URE43636.1"/>
    <property type="molecule type" value="Genomic_DNA"/>
</dbReference>
<dbReference type="InterPro" id="IPR046960">
    <property type="entry name" value="PPR_At4g14850-like_plant"/>
</dbReference>
<feature type="domain" description="DYW" evidence="3">
    <location>
        <begin position="665"/>
        <end position="754"/>
    </location>
</feature>
<dbReference type="InterPro" id="IPR002885">
    <property type="entry name" value="PPR_rpt"/>
</dbReference>
<evidence type="ECO:0000313" key="4">
    <source>
        <dbReference type="EMBL" id="URE43636.1"/>
    </source>
</evidence>
<proteinExistence type="inferred from homology"/>
<dbReference type="FunFam" id="1.25.40.10:FF:000471">
    <property type="entry name" value="Putative pentatricopeptide repeat-containing protein, mitochondrial"/>
    <property type="match status" value="1"/>
</dbReference>
<evidence type="ECO:0000313" key="5">
    <source>
        <dbReference type="Proteomes" id="UP001055439"/>
    </source>
</evidence>
<dbReference type="Pfam" id="PF13041">
    <property type="entry name" value="PPR_2"/>
    <property type="match status" value="4"/>
</dbReference>
<dbReference type="Proteomes" id="UP001055439">
    <property type="component" value="Chromosome 9"/>
</dbReference>
<reference evidence="4" key="1">
    <citation type="submission" date="2022-05" db="EMBL/GenBank/DDBJ databases">
        <title>The Musa troglodytarum L. genome provides insights into the mechanism of non-climacteric behaviour and enrichment of carotenoids.</title>
        <authorList>
            <person name="Wang J."/>
        </authorList>
    </citation>
    <scope>NUCLEOTIDE SEQUENCE</scope>
    <source>
        <tissue evidence="4">Leaf</tissue>
    </source>
</reference>
<accession>A0A9E7I1G3</accession>
<dbReference type="FunFam" id="1.25.40.10:FF:000196">
    <property type="entry name" value="Pentatricopeptide repeat-containing protein At4g14850"/>
    <property type="match status" value="1"/>
</dbReference>
<dbReference type="Gene3D" id="1.25.40.10">
    <property type="entry name" value="Tetratricopeptide repeat domain"/>
    <property type="match status" value="5"/>
</dbReference>
<dbReference type="GO" id="GO:0008270">
    <property type="term" value="F:zinc ion binding"/>
    <property type="evidence" value="ECO:0007669"/>
    <property type="project" value="InterPro"/>
</dbReference>